<accession>A0A0J1B3D4</accession>
<dbReference type="PANTHER" id="PTHR43630:SF2">
    <property type="entry name" value="GLYCOSYLTRANSFERASE"/>
    <property type="match status" value="1"/>
</dbReference>
<keyword evidence="4" id="KW-1185">Reference proteome</keyword>
<dbReference type="Gene3D" id="3.90.550.10">
    <property type="entry name" value="Spore Coat Polysaccharide Biosynthesis Protein SpsA, Chain A"/>
    <property type="match status" value="1"/>
</dbReference>
<dbReference type="PANTHER" id="PTHR43630">
    <property type="entry name" value="POLY-BETA-1,6-N-ACETYL-D-GLUCOSAMINE SYNTHASE"/>
    <property type="match status" value="1"/>
</dbReference>
<proteinExistence type="inferred from homology"/>
<evidence type="ECO:0000256" key="1">
    <source>
        <dbReference type="ARBA" id="ARBA00038494"/>
    </source>
</evidence>
<dbReference type="STRING" id="595434.RISK_006443"/>
<comment type="caution">
    <text evidence="3">The sequence shown here is derived from an EMBL/GenBank/DDBJ whole genome shotgun (WGS) entry which is preliminary data.</text>
</comment>
<reference evidence="3" key="1">
    <citation type="submission" date="2015-05" db="EMBL/GenBank/DDBJ databases">
        <title>Permanent draft genome of Rhodopirellula islandicus K833.</title>
        <authorList>
            <person name="Kizina J."/>
            <person name="Richter M."/>
            <person name="Glockner F.O."/>
            <person name="Harder J."/>
        </authorList>
    </citation>
    <scope>NUCLEOTIDE SEQUENCE [LARGE SCALE GENOMIC DNA]</scope>
    <source>
        <strain evidence="3">K833</strain>
    </source>
</reference>
<evidence type="ECO:0000313" key="4">
    <source>
        <dbReference type="Proteomes" id="UP000036367"/>
    </source>
</evidence>
<dbReference type="InterPro" id="IPR029044">
    <property type="entry name" value="Nucleotide-diphossugar_trans"/>
</dbReference>
<dbReference type="CDD" id="cd02511">
    <property type="entry name" value="Beta4Glucosyltransferase"/>
    <property type="match status" value="1"/>
</dbReference>
<dbReference type="PATRIC" id="fig|595434.4.peg.6126"/>
<dbReference type="Pfam" id="PF00535">
    <property type="entry name" value="Glycos_transf_2"/>
    <property type="match status" value="1"/>
</dbReference>
<dbReference type="GO" id="GO:0016740">
    <property type="term" value="F:transferase activity"/>
    <property type="evidence" value="ECO:0007669"/>
    <property type="project" value="UniProtKB-KW"/>
</dbReference>
<sequence length="281" mass="32054">MLDLTIVIPVKNEADSLGDCLDSIGTDFASQVVVVDSGSTDASCQIANDWGAEVVGFVWDGKFPKKRNWYLREHTPATKWVLFLDADEHLTPAFKSELSQTLPSTSHVGFWLHYTIYFLGRELKHGYPLDKLALFQVGAGEYERIEEDGWSHLDMEIHEHPILDGTLGTIRSKIDHRDFRPLHHYIAKHNEYSSWEAARFLVRSEEDRASMTWKQKLKYRMVTSPLAGPVYFVGAYLFLRGFLDGSRGFVFALLKMSYFTQVYCKIREARQAAGPDSHGDV</sequence>
<dbReference type="InterPro" id="IPR001173">
    <property type="entry name" value="Glyco_trans_2-like"/>
</dbReference>
<dbReference type="SUPFAM" id="SSF53448">
    <property type="entry name" value="Nucleotide-diphospho-sugar transferases"/>
    <property type="match status" value="1"/>
</dbReference>
<dbReference type="OrthoDB" id="9815923at2"/>
<dbReference type="EMBL" id="LECT01000054">
    <property type="protein sequence ID" value="KLU01287.1"/>
    <property type="molecule type" value="Genomic_DNA"/>
</dbReference>
<keyword evidence="3" id="KW-0808">Transferase</keyword>
<dbReference type="AlphaFoldDB" id="A0A0J1B3D4"/>
<dbReference type="RefSeq" id="WP_047817277.1">
    <property type="nucleotide sequence ID" value="NZ_LECT01000054.1"/>
</dbReference>
<comment type="similarity">
    <text evidence="1">Belongs to the glycosyltransferase 2 family. WaaE/KdtX subfamily.</text>
</comment>
<organism evidence="3 4">
    <name type="scientific">Rhodopirellula islandica</name>
    <dbReference type="NCBI Taxonomy" id="595434"/>
    <lineage>
        <taxon>Bacteria</taxon>
        <taxon>Pseudomonadati</taxon>
        <taxon>Planctomycetota</taxon>
        <taxon>Planctomycetia</taxon>
        <taxon>Pirellulales</taxon>
        <taxon>Pirellulaceae</taxon>
        <taxon>Rhodopirellula</taxon>
    </lineage>
</organism>
<name>A0A0J1B3D4_RHOIS</name>
<gene>
    <name evidence="3" type="ORF">RISK_006443</name>
</gene>
<feature type="domain" description="Glycosyltransferase 2-like" evidence="2">
    <location>
        <begin position="5"/>
        <end position="118"/>
    </location>
</feature>
<protein>
    <submittedName>
        <fullName evidence="3">Glycosyl transferase family 2</fullName>
    </submittedName>
</protein>
<evidence type="ECO:0000313" key="3">
    <source>
        <dbReference type="EMBL" id="KLU01287.1"/>
    </source>
</evidence>
<dbReference type="Proteomes" id="UP000036367">
    <property type="component" value="Unassembled WGS sequence"/>
</dbReference>
<evidence type="ECO:0000259" key="2">
    <source>
        <dbReference type="Pfam" id="PF00535"/>
    </source>
</evidence>